<dbReference type="EMBL" id="JAGFBR010000011">
    <property type="protein sequence ID" value="KAH0458984.1"/>
    <property type="molecule type" value="Genomic_DNA"/>
</dbReference>
<gene>
    <name evidence="1" type="ORF">IEQ34_011798</name>
</gene>
<sequence length="343" mass="39340">MQNDWNLQKKWGKLKYLLIPLYVGADDLLKMLNLPDVDTLHYDVRYLSRYVDEEYYLRSESDPQASKKKRVEEILTVTSKGHHVSPSKSHILEDILKHQYIGRQWAEKLVKYLQGGYKKKYDGKIKTLRAVEEQLAKCITELATMSPSRAIEEFKKSVAFKMIVQDQIQEARIRLVHRTTGAEIEGLTLSQAFGDTFLDSNDDEVESELQKAFSLEEDNDIEILQFFFIVGGDNIKVNITLLHYERQYNSFLSHPIAPEGAIGRPRTGHASRFDRATDLGLEPRRPPISARIRGVIWTVHFPAVDRTVRFASDVFKWRTVARHVSNTCQNGAAVAQSLPPPIQ</sequence>
<organism evidence="1 2">
    <name type="scientific">Dendrobium chrysotoxum</name>
    <name type="common">Orchid</name>
    <dbReference type="NCBI Taxonomy" id="161865"/>
    <lineage>
        <taxon>Eukaryota</taxon>
        <taxon>Viridiplantae</taxon>
        <taxon>Streptophyta</taxon>
        <taxon>Embryophyta</taxon>
        <taxon>Tracheophyta</taxon>
        <taxon>Spermatophyta</taxon>
        <taxon>Magnoliopsida</taxon>
        <taxon>Liliopsida</taxon>
        <taxon>Asparagales</taxon>
        <taxon>Orchidaceae</taxon>
        <taxon>Epidendroideae</taxon>
        <taxon>Malaxideae</taxon>
        <taxon>Dendrobiinae</taxon>
        <taxon>Dendrobium</taxon>
    </lineage>
</organism>
<dbReference type="AlphaFoldDB" id="A0AAV7GB07"/>
<name>A0AAV7GB07_DENCH</name>
<evidence type="ECO:0000313" key="2">
    <source>
        <dbReference type="Proteomes" id="UP000775213"/>
    </source>
</evidence>
<protein>
    <submittedName>
        <fullName evidence="1">Uncharacterized protein</fullName>
    </submittedName>
</protein>
<comment type="caution">
    <text evidence="1">The sequence shown here is derived from an EMBL/GenBank/DDBJ whole genome shotgun (WGS) entry which is preliminary data.</text>
</comment>
<reference evidence="1 2" key="1">
    <citation type="journal article" date="2021" name="Hortic Res">
        <title>Chromosome-scale assembly of the Dendrobium chrysotoxum genome enhances the understanding of orchid evolution.</title>
        <authorList>
            <person name="Zhang Y."/>
            <person name="Zhang G.Q."/>
            <person name="Zhang D."/>
            <person name="Liu X.D."/>
            <person name="Xu X.Y."/>
            <person name="Sun W.H."/>
            <person name="Yu X."/>
            <person name="Zhu X."/>
            <person name="Wang Z.W."/>
            <person name="Zhao X."/>
            <person name="Zhong W.Y."/>
            <person name="Chen H."/>
            <person name="Yin W.L."/>
            <person name="Huang T."/>
            <person name="Niu S.C."/>
            <person name="Liu Z.J."/>
        </authorList>
    </citation>
    <scope>NUCLEOTIDE SEQUENCE [LARGE SCALE GENOMIC DNA]</scope>
    <source>
        <strain evidence="1">Lindl</strain>
    </source>
</reference>
<accession>A0AAV7GB07</accession>
<evidence type="ECO:0000313" key="1">
    <source>
        <dbReference type="EMBL" id="KAH0458984.1"/>
    </source>
</evidence>
<keyword evidence="2" id="KW-1185">Reference proteome</keyword>
<dbReference type="Proteomes" id="UP000775213">
    <property type="component" value="Unassembled WGS sequence"/>
</dbReference>
<proteinExistence type="predicted"/>